<dbReference type="EMBL" id="CAXAMM010039746">
    <property type="protein sequence ID" value="CAK9088688.1"/>
    <property type="molecule type" value="Genomic_DNA"/>
</dbReference>
<organism evidence="2 3">
    <name type="scientific">Durusdinium trenchii</name>
    <dbReference type="NCBI Taxonomy" id="1381693"/>
    <lineage>
        <taxon>Eukaryota</taxon>
        <taxon>Sar</taxon>
        <taxon>Alveolata</taxon>
        <taxon>Dinophyceae</taxon>
        <taxon>Suessiales</taxon>
        <taxon>Symbiodiniaceae</taxon>
        <taxon>Durusdinium</taxon>
    </lineage>
</organism>
<evidence type="ECO:0000313" key="2">
    <source>
        <dbReference type="EMBL" id="CAK9088688.1"/>
    </source>
</evidence>
<name>A0ABP0QM50_9DINO</name>
<feature type="non-terminal residue" evidence="2">
    <location>
        <position position="1"/>
    </location>
</feature>
<feature type="non-terminal residue" evidence="2">
    <location>
        <position position="426"/>
    </location>
</feature>
<keyword evidence="3" id="KW-1185">Reference proteome</keyword>
<reference evidence="2 3" key="1">
    <citation type="submission" date="2024-02" db="EMBL/GenBank/DDBJ databases">
        <authorList>
            <person name="Chen Y."/>
            <person name="Shah S."/>
            <person name="Dougan E. K."/>
            <person name="Thang M."/>
            <person name="Chan C."/>
        </authorList>
    </citation>
    <scope>NUCLEOTIDE SEQUENCE [LARGE SCALE GENOMIC DNA]</scope>
</reference>
<evidence type="ECO:0000256" key="1">
    <source>
        <dbReference type="SAM" id="MobiDB-lite"/>
    </source>
</evidence>
<proteinExistence type="predicted"/>
<protein>
    <submittedName>
        <fullName evidence="2">Uncharacterized protein</fullName>
    </submittedName>
</protein>
<sequence length="426" mass="48041">EQRDNDARVKEITLRHDMLKTWSSELYTTAQSNKEAVSKIYQLCQEDSYFVDACILEDSIQTWGFMHHARGNFALLDTTDAVLEEGRVHMRAIQVGKHIVEAAQQSAWQYKSTRDALRKARLEEERATDREEKKRQKAAEAEAARKKKEAERLAKKQEKELDRQRKKKEAAEQEAQEDQAQDGDDQNGAGARRRRGKGAQELTDSDHPVLANRFSGHEVPVVDTMPKFIPACLKCDPVIWRARRRQTKKILEEGGLGGKTALNTNCMLQAELKTFISEAATTFESDATRVKITKAMSEQAQQSALDPLSLELPFTRKLEEEADDQAAAEDREPCLLIEREVLTQALLKCKEQAAADEAEADEASIKTAKIRTHTAKQDLFHFSKLQMVGFKKTGTFSGVVSGLFPHLVYQSEGTRAMAMVNIYDVA</sequence>
<feature type="compositionally biased region" description="Acidic residues" evidence="1">
    <location>
        <begin position="172"/>
        <end position="185"/>
    </location>
</feature>
<feature type="compositionally biased region" description="Basic and acidic residues" evidence="1">
    <location>
        <begin position="122"/>
        <end position="163"/>
    </location>
</feature>
<gene>
    <name evidence="2" type="ORF">SCF082_LOCUS41878</name>
</gene>
<comment type="caution">
    <text evidence="2">The sequence shown here is derived from an EMBL/GenBank/DDBJ whole genome shotgun (WGS) entry which is preliminary data.</text>
</comment>
<accession>A0ABP0QM50</accession>
<dbReference type="Proteomes" id="UP001642464">
    <property type="component" value="Unassembled WGS sequence"/>
</dbReference>
<evidence type="ECO:0000313" key="3">
    <source>
        <dbReference type="Proteomes" id="UP001642464"/>
    </source>
</evidence>
<feature type="region of interest" description="Disordered" evidence="1">
    <location>
        <begin position="122"/>
        <end position="208"/>
    </location>
</feature>